<accession>A0A7S4K8G9</accession>
<name>A0A7S4K8G9_9EUKA</name>
<organism evidence="2">
    <name type="scientific">Paramoeba aestuarina</name>
    <dbReference type="NCBI Taxonomy" id="180227"/>
    <lineage>
        <taxon>Eukaryota</taxon>
        <taxon>Amoebozoa</taxon>
        <taxon>Discosea</taxon>
        <taxon>Flabellinia</taxon>
        <taxon>Dactylopodida</taxon>
        <taxon>Paramoebidae</taxon>
        <taxon>Paramoeba</taxon>
    </lineage>
</organism>
<evidence type="ECO:0000256" key="1">
    <source>
        <dbReference type="SAM" id="SignalP"/>
    </source>
</evidence>
<dbReference type="EMBL" id="HBKR01007008">
    <property type="protein sequence ID" value="CAE2287017.1"/>
    <property type="molecule type" value="Transcribed_RNA"/>
</dbReference>
<proteinExistence type="predicted"/>
<feature type="signal peptide" evidence="1">
    <location>
        <begin position="1"/>
        <end position="23"/>
    </location>
</feature>
<reference evidence="2" key="1">
    <citation type="submission" date="2021-01" db="EMBL/GenBank/DDBJ databases">
        <authorList>
            <person name="Corre E."/>
            <person name="Pelletier E."/>
            <person name="Niang G."/>
            <person name="Scheremetjew M."/>
            <person name="Finn R."/>
            <person name="Kale V."/>
            <person name="Holt S."/>
            <person name="Cochrane G."/>
            <person name="Meng A."/>
            <person name="Brown T."/>
            <person name="Cohen L."/>
        </authorList>
    </citation>
    <scope>NUCLEOTIDE SEQUENCE</scope>
    <source>
        <strain evidence="2">SoJaBio B1-5/56/2</strain>
    </source>
</reference>
<gene>
    <name evidence="2" type="ORF">NAES01612_LOCUS4600</name>
</gene>
<protein>
    <submittedName>
        <fullName evidence="2">Uncharacterized protein</fullName>
    </submittedName>
</protein>
<keyword evidence="1" id="KW-0732">Signal</keyword>
<evidence type="ECO:0000313" key="2">
    <source>
        <dbReference type="EMBL" id="CAE2287017.1"/>
    </source>
</evidence>
<dbReference type="AlphaFoldDB" id="A0A7S4K8G9"/>
<sequence length="119" mass="13672">MFTARNVFLLALVAVFAPQAVQAKPDLDAYEEAVGNSRDDDVLKDVNPFSMLEDIFEDFLGESEAPMLKMMREVKETIAWLKKWVNYCIRQFIKVLPDPFRSMAEKFVPKMYGKTSRAA</sequence>
<feature type="chain" id="PRO_5030818401" evidence="1">
    <location>
        <begin position="24"/>
        <end position="119"/>
    </location>
</feature>